<dbReference type="RefSeq" id="WP_005956947.1">
    <property type="nucleotide sequence ID" value="NZ_CAXOUJ010000008.1"/>
</dbReference>
<comment type="caution">
    <text evidence="4">The sequence shown here is derived from an EMBL/GenBank/DDBJ whole genome shotgun (WGS) entry which is preliminary data.</text>
</comment>
<accession>A0A162IK98</accession>
<dbReference type="GO" id="GO:0005829">
    <property type="term" value="C:cytosol"/>
    <property type="evidence" value="ECO:0007669"/>
    <property type="project" value="TreeGrafter"/>
</dbReference>
<proteinExistence type="predicted"/>
<dbReference type="PANTHER" id="PTHR46969">
    <property type="entry name" value="BIFUNCTIONAL PROTEIN HLDE"/>
    <property type="match status" value="1"/>
</dbReference>
<evidence type="ECO:0000313" key="5">
    <source>
        <dbReference type="Proteomes" id="UP000075816"/>
    </source>
</evidence>
<dbReference type="FunFam" id="3.40.1190.20:FF:000002">
    <property type="entry name" value="Bifunctional protein HldE"/>
    <property type="match status" value="1"/>
</dbReference>
<dbReference type="NCBIfam" id="TIGR02198">
    <property type="entry name" value="rfaE_dom_I"/>
    <property type="match status" value="1"/>
</dbReference>
<dbReference type="Gene3D" id="3.40.1190.20">
    <property type="match status" value="1"/>
</dbReference>
<dbReference type="AlphaFoldDB" id="A0A162IK98"/>
<dbReference type="Proteomes" id="UP000075816">
    <property type="component" value="Unassembled WGS sequence"/>
</dbReference>
<evidence type="ECO:0000256" key="1">
    <source>
        <dbReference type="ARBA" id="ARBA00022679"/>
    </source>
</evidence>
<dbReference type="PANTHER" id="PTHR46969:SF1">
    <property type="entry name" value="BIFUNCTIONAL PROTEIN HLDE"/>
    <property type="match status" value="1"/>
</dbReference>
<sequence length="324" mass="36250">MNQKDWIIKMTENFQKVKIAVLGDLMLDDYIIGKVERISPEAPVPVVNVEEEKFVLGGAANVVNNLSKLGAEVYCLGVIGTGHNSRRLLSAFDEEIHVEGIIRSEERPTIVKKRVLSGNHQLLRLDWEDSSPISKDLEEEVLKRFFNISDKIDAIILSDYNKGVLTKRVSREIIRICREKNIVVTVDPKPVNIQNYYGASSITPNRKEAYQCVGASMTYDIETLGMDLRKQYQLETVLITRSEEGMSLYENEIYTVPTFAKEVYDVTGAGDTVISVFTLSKVAGASWKEAAEIANTAAGLVVGKVGTSTVSIEEIQEEYCRIYE</sequence>
<dbReference type="eggNOG" id="COG2870">
    <property type="taxonomic scope" value="Bacteria"/>
</dbReference>
<evidence type="ECO:0000313" key="4">
    <source>
        <dbReference type="EMBL" id="KYL01178.1"/>
    </source>
</evidence>
<feature type="domain" description="Carbohydrate kinase PfkB" evidence="3">
    <location>
        <begin position="18"/>
        <end position="309"/>
    </location>
</feature>
<dbReference type="EMBL" id="LVEA01000085">
    <property type="protein sequence ID" value="KYL01178.1"/>
    <property type="molecule type" value="Genomic_DNA"/>
</dbReference>
<dbReference type="InterPro" id="IPR011611">
    <property type="entry name" value="PfkB_dom"/>
</dbReference>
<dbReference type="KEGG" id="fnf:BSQ88_08840"/>
<evidence type="ECO:0000256" key="2">
    <source>
        <dbReference type="ARBA" id="ARBA00022777"/>
    </source>
</evidence>
<keyword evidence="1" id="KW-0808">Transferase</keyword>
<name>A0A162IK98_9FUSO</name>
<dbReference type="GO" id="GO:0033785">
    <property type="term" value="F:heptose 7-phosphate kinase activity"/>
    <property type="evidence" value="ECO:0007669"/>
    <property type="project" value="TreeGrafter"/>
</dbReference>
<keyword evidence="2" id="KW-0418">Kinase</keyword>
<organism evidence="4 5">
    <name type="scientific">Fusobacterium necrophorum subsp. funduliforme</name>
    <dbReference type="NCBI Taxonomy" id="143387"/>
    <lineage>
        <taxon>Bacteria</taxon>
        <taxon>Fusobacteriati</taxon>
        <taxon>Fusobacteriota</taxon>
        <taxon>Fusobacteriia</taxon>
        <taxon>Fusobacteriales</taxon>
        <taxon>Fusobacteriaceae</taxon>
        <taxon>Fusobacterium</taxon>
    </lineage>
</organism>
<dbReference type="CDD" id="cd01172">
    <property type="entry name" value="RfaE_like"/>
    <property type="match status" value="1"/>
</dbReference>
<dbReference type="SUPFAM" id="SSF53613">
    <property type="entry name" value="Ribokinase-like"/>
    <property type="match status" value="1"/>
</dbReference>
<dbReference type="InterPro" id="IPR011913">
    <property type="entry name" value="RfaE_dom_I"/>
</dbReference>
<dbReference type="Pfam" id="PF00294">
    <property type="entry name" value="PfkB"/>
    <property type="match status" value="1"/>
</dbReference>
<reference evidence="4 5" key="1">
    <citation type="submission" date="2016-03" db="EMBL/GenBank/DDBJ databases">
        <title>Comparative genomics of human isolates of Fusobacterium necrophorum.</title>
        <authorList>
            <person name="Jensen A."/>
            <person name="Bank S."/>
            <person name="Andersen P.S."/>
            <person name="Kristensen L.H."/>
            <person name="Prag J."/>
        </authorList>
    </citation>
    <scope>NUCLEOTIDE SEQUENCE [LARGE SCALE GENOMIC DNA]</scope>
    <source>
        <strain evidence="4 5">LS_1264</strain>
    </source>
</reference>
<evidence type="ECO:0000259" key="3">
    <source>
        <dbReference type="Pfam" id="PF00294"/>
    </source>
</evidence>
<dbReference type="GO" id="GO:0033786">
    <property type="term" value="F:heptose-1-phosphate adenylyltransferase activity"/>
    <property type="evidence" value="ECO:0007669"/>
    <property type="project" value="TreeGrafter"/>
</dbReference>
<dbReference type="GO" id="GO:0016773">
    <property type="term" value="F:phosphotransferase activity, alcohol group as acceptor"/>
    <property type="evidence" value="ECO:0007669"/>
    <property type="project" value="InterPro"/>
</dbReference>
<protein>
    <submittedName>
        <fullName evidence="4">ADP-heptose synthase</fullName>
    </submittedName>
</protein>
<gene>
    <name evidence="4" type="ORF">A2J07_07875</name>
</gene>
<dbReference type="InterPro" id="IPR029056">
    <property type="entry name" value="Ribokinase-like"/>
</dbReference>